<dbReference type="GO" id="GO:0000287">
    <property type="term" value="F:magnesium ion binding"/>
    <property type="evidence" value="ECO:0007669"/>
    <property type="project" value="TreeGrafter"/>
</dbReference>
<comment type="similarity">
    <text evidence="2 7">Belongs to the PanB family.</text>
</comment>
<dbReference type="InterPro" id="IPR040442">
    <property type="entry name" value="Pyrv_kinase-like_dom_sf"/>
</dbReference>
<dbReference type="GO" id="GO:0032259">
    <property type="term" value="P:methylation"/>
    <property type="evidence" value="ECO:0007669"/>
    <property type="project" value="UniProtKB-KW"/>
</dbReference>
<organism evidence="11 12">
    <name type="scientific">Candidatus Raymondbacteria bacterium RIFOXYD12_FULL_49_13</name>
    <dbReference type="NCBI Taxonomy" id="1817890"/>
    <lineage>
        <taxon>Bacteria</taxon>
        <taxon>Raymondiibacteriota</taxon>
    </lineage>
</organism>
<dbReference type="Pfam" id="PF02548">
    <property type="entry name" value="Pantoate_transf"/>
    <property type="match status" value="1"/>
</dbReference>
<name>A0A1F7F955_UNCRA</name>
<feature type="binding site" evidence="7 9">
    <location>
        <position position="82"/>
    </location>
    <ligand>
        <name>3-methyl-2-oxobutanoate</name>
        <dbReference type="ChEBI" id="CHEBI:11851"/>
    </ligand>
</feature>
<dbReference type="SUPFAM" id="SSF51621">
    <property type="entry name" value="Phosphoenolpyruvate/pyruvate domain"/>
    <property type="match status" value="1"/>
</dbReference>
<dbReference type="PANTHER" id="PTHR20881:SF0">
    <property type="entry name" value="3-METHYL-2-OXOBUTANOATE HYDROXYMETHYLTRANSFERASE"/>
    <property type="match status" value="1"/>
</dbReference>
<dbReference type="PANTHER" id="PTHR20881">
    <property type="entry name" value="3-METHYL-2-OXOBUTANOATE HYDROXYMETHYLTRANSFERASE"/>
    <property type="match status" value="1"/>
</dbReference>
<comment type="cofactor">
    <cofactor evidence="7 10">
        <name>Mg(2+)</name>
        <dbReference type="ChEBI" id="CHEBI:18420"/>
    </cofactor>
    <text evidence="7 10">Binds 1 Mg(2+) ion per subunit.</text>
</comment>
<dbReference type="FunFam" id="3.20.20.60:FF:000003">
    <property type="entry name" value="3-methyl-2-oxobutanoate hydroxymethyltransferase"/>
    <property type="match status" value="1"/>
</dbReference>
<comment type="subunit">
    <text evidence="3 7">Homodecamer; pentamer of dimers.</text>
</comment>
<dbReference type="InterPro" id="IPR003700">
    <property type="entry name" value="Pantoate_hydroxy_MeTrfase"/>
</dbReference>
<dbReference type="PIRSF" id="PIRSF000388">
    <property type="entry name" value="Pantoate_hydroxy_MeTrfase"/>
    <property type="match status" value="1"/>
</dbReference>
<dbReference type="Gene3D" id="3.20.20.60">
    <property type="entry name" value="Phosphoenolpyruvate-binding domains"/>
    <property type="match status" value="1"/>
</dbReference>
<evidence type="ECO:0000313" key="11">
    <source>
        <dbReference type="EMBL" id="OGK03057.1"/>
    </source>
</evidence>
<accession>A0A1F7F955</accession>
<dbReference type="InterPro" id="IPR015813">
    <property type="entry name" value="Pyrv/PenolPyrv_kinase-like_dom"/>
</dbReference>
<feature type="binding site" evidence="7 9">
    <location>
        <position position="110"/>
    </location>
    <ligand>
        <name>3-methyl-2-oxobutanoate</name>
        <dbReference type="ChEBI" id="CHEBI:11851"/>
    </ligand>
</feature>
<dbReference type="NCBIfam" id="NF001452">
    <property type="entry name" value="PRK00311.1"/>
    <property type="match status" value="1"/>
</dbReference>
<keyword evidence="7" id="KW-0963">Cytoplasm</keyword>
<evidence type="ECO:0000256" key="5">
    <source>
        <dbReference type="ARBA" id="ARBA00022679"/>
    </source>
</evidence>
<feature type="binding site" evidence="7 10">
    <location>
        <position position="82"/>
    </location>
    <ligand>
        <name>Mg(2+)</name>
        <dbReference type="ChEBI" id="CHEBI:18420"/>
    </ligand>
</feature>
<evidence type="ECO:0000256" key="2">
    <source>
        <dbReference type="ARBA" id="ARBA00008676"/>
    </source>
</evidence>
<dbReference type="GO" id="GO:0005737">
    <property type="term" value="C:cytoplasm"/>
    <property type="evidence" value="ECO:0007669"/>
    <property type="project" value="UniProtKB-SubCell"/>
</dbReference>
<keyword evidence="4 7" id="KW-0566">Pantothenate biosynthesis</keyword>
<evidence type="ECO:0000313" key="12">
    <source>
        <dbReference type="Proteomes" id="UP000179243"/>
    </source>
</evidence>
<gene>
    <name evidence="7" type="primary">panB</name>
    <name evidence="11" type="ORF">A2519_21435</name>
</gene>
<feature type="active site" description="Proton acceptor" evidence="7 8">
    <location>
        <position position="174"/>
    </location>
</feature>
<comment type="pathway">
    <text evidence="1 7">Cofactor biosynthesis; (R)-pantothenate biosynthesis; (R)-pantoate from 3-methyl-2-oxobutanoate: step 1/2.</text>
</comment>
<feature type="binding site" evidence="7 9">
    <location>
        <begin position="43"/>
        <end position="44"/>
    </location>
    <ligand>
        <name>3-methyl-2-oxobutanoate</name>
        <dbReference type="ChEBI" id="CHEBI:11851"/>
    </ligand>
</feature>
<keyword evidence="11" id="KW-0489">Methyltransferase</keyword>
<dbReference type="NCBIfam" id="TIGR00222">
    <property type="entry name" value="panB"/>
    <property type="match status" value="1"/>
</dbReference>
<keyword evidence="7 10" id="KW-0479">Metal-binding</keyword>
<dbReference type="AlphaFoldDB" id="A0A1F7F955"/>
<evidence type="ECO:0000256" key="4">
    <source>
        <dbReference type="ARBA" id="ARBA00022655"/>
    </source>
</evidence>
<evidence type="ECO:0000256" key="1">
    <source>
        <dbReference type="ARBA" id="ARBA00005033"/>
    </source>
</evidence>
<keyword evidence="7 10" id="KW-0460">Magnesium</keyword>
<dbReference type="EMBL" id="MFYX01000098">
    <property type="protein sequence ID" value="OGK03057.1"/>
    <property type="molecule type" value="Genomic_DNA"/>
</dbReference>
<dbReference type="GO" id="GO:0015940">
    <property type="term" value="P:pantothenate biosynthetic process"/>
    <property type="evidence" value="ECO:0007669"/>
    <property type="project" value="UniProtKB-UniRule"/>
</dbReference>
<comment type="caution">
    <text evidence="11">The sequence shown here is derived from an EMBL/GenBank/DDBJ whole genome shotgun (WGS) entry which is preliminary data.</text>
</comment>
<dbReference type="HAMAP" id="MF_00156">
    <property type="entry name" value="PanB"/>
    <property type="match status" value="1"/>
</dbReference>
<dbReference type="Proteomes" id="UP000179243">
    <property type="component" value="Unassembled WGS sequence"/>
</dbReference>
<evidence type="ECO:0000256" key="6">
    <source>
        <dbReference type="ARBA" id="ARBA00056497"/>
    </source>
</evidence>
<proteinExistence type="inferred from homology"/>
<comment type="function">
    <text evidence="6 7">Catalyzes the reversible reaction in which hydroxymethyl group from 5,10-methylenetetrahydrofolate is transferred onto alpha-ketoisovalerate to form ketopantoate.</text>
</comment>
<keyword evidence="5 7" id="KW-0808">Transferase</keyword>
<sequence length="257" mass="27826">MISTAVFREKKEKARKIVMITAYDSASAEAVHAASADIVLVGDSLGVTVLGYQTTREVTLADMEHHLKAVVRGAPQAFIVCDMPFQTYDTPESAMRNAQTLIDTGCAAVKIEGCNVPVIKSLVNAGIPVMGHAGVLPQTATEYKVRGKDSVEAARLREETRQIQDAGCFAIVLECMSAALAKTITQELFIPTIGIGAGKECDGQVLVFNDLLGIFTKFKPKFVRHYKGLKKEMIDGCATFACDVRSGAYPLNEESYR</sequence>
<comment type="subcellular location">
    <subcellularLocation>
        <location evidence="7">Cytoplasm</location>
    </subcellularLocation>
</comment>
<dbReference type="GO" id="GO:0008168">
    <property type="term" value="F:methyltransferase activity"/>
    <property type="evidence" value="ECO:0007669"/>
    <property type="project" value="UniProtKB-KW"/>
</dbReference>
<reference evidence="11 12" key="1">
    <citation type="journal article" date="2016" name="Nat. Commun.">
        <title>Thousands of microbial genomes shed light on interconnected biogeochemical processes in an aquifer system.</title>
        <authorList>
            <person name="Anantharaman K."/>
            <person name="Brown C.T."/>
            <person name="Hug L.A."/>
            <person name="Sharon I."/>
            <person name="Castelle C.J."/>
            <person name="Probst A.J."/>
            <person name="Thomas B.C."/>
            <person name="Singh A."/>
            <person name="Wilkins M.J."/>
            <person name="Karaoz U."/>
            <person name="Brodie E.L."/>
            <person name="Williams K.H."/>
            <person name="Hubbard S.S."/>
            <person name="Banfield J.F."/>
        </authorList>
    </citation>
    <scope>NUCLEOTIDE SEQUENCE [LARGE SCALE GENOMIC DNA]</scope>
</reference>
<feature type="binding site" evidence="7 10">
    <location>
        <position position="112"/>
    </location>
    <ligand>
        <name>Mg(2+)</name>
        <dbReference type="ChEBI" id="CHEBI:18420"/>
    </ligand>
</feature>
<feature type="binding site" evidence="7 10">
    <location>
        <position position="43"/>
    </location>
    <ligand>
        <name>Mg(2+)</name>
        <dbReference type="ChEBI" id="CHEBI:18420"/>
    </ligand>
</feature>
<dbReference type="GO" id="GO:0003864">
    <property type="term" value="F:3-methyl-2-oxobutanoate hydroxymethyltransferase activity"/>
    <property type="evidence" value="ECO:0007669"/>
    <property type="project" value="UniProtKB-UniRule"/>
</dbReference>
<dbReference type="UniPathway" id="UPA00028">
    <property type="reaction ID" value="UER00003"/>
</dbReference>
<evidence type="ECO:0000256" key="7">
    <source>
        <dbReference type="HAMAP-Rule" id="MF_00156"/>
    </source>
</evidence>
<evidence type="ECO:0000256" key="8">
    <source>
        <dbReference type="PIRSR" id="PIRSR000388-1"/>
    </source>
</evidence>
<dbReference type="EC" id="2.1.2.11" evidence="7"/>
<evidence type="ECO:0000256" key="3">
    <source>
        <dbReference type="ARBA" id="ARBA00011424"/>
    </source>
</evidence>
<dbReference type="CDD" id="cd06557">
    <property type="entry name" value="KPHMT-like"/>
    <property type="match status" value="1"/>
</dbReference>
<protein>
    <recommendedName>
        <fullName evidence="7">3-methyl-2-oxobutanoate hydroxymethyltransferase</fullName>
        <ecNumber evidence="7">2.1.2.11</ecNumber>
    </recommendedName>
    <alternativeName>
        <fullName evidence="7">Ketopantoate hydroxymethyltransferase</fullName>
        <shortName evidence="7">KPHMT</shortName>
    </alternativeName>
</protein>
<evidence type="ECO:0000256" key="10">
    <source>
        <dbReference type="PIRSR" id="PIRSR000388-3"/>
    </source>
</evidence>
<evidence type="ECO:0000256" key="9">
    <source>
        <dbReference type="PIRSR" id="PIRSR000388-2"/>
    </source>
</evidence>
<comment type="catalytic activity">
    <reaction evidence="7">
        <text>(6R)-5,10-methylene-5,6,7,8-tetrahydrofolate + 3-methyl-2-oxobutanoate + H2O = 2-dehydropantoate + (6S)-5,6,7,8-tetrahydrofolate</text>
        <dbReference type="Rhea" id="RHEA:11824"/>
        <dbReference type="ChEBI" id="CHEBI:11561"/>
        <dbReference type="ChEBI" id="CHEBI:11851"/>
        <dbReference type="ChEBI" id="CHEBI:15377"/>
        <dbReference type="ChEBI" id="CHEBI:15636"/>
        <dbReference type="ChEBI" id="CHEBI:57453"/>
        <dbReference type="EC" id="2.1.2.11"/>
    </reaction>
</comment>